<evidence type="ECO:0000313" key="3">
    <source>
        <dbReference type="EMBL" id="AGP36002.1"/>
    </source>
</evidence>
<evidence type="ECO:0000256" key="2">
    <source>
        <dbReference type="SAM" id="Phobius"/>
    </source>
</evidence>
<keyword evidence="2" id="KW-1133">Transmembrane helix</keyword>
<dbReference type="EMBL" id="CP003969">
    <property type="protein sequence ID" value="AGP36002.1"/>
    <property type="molecule type" value="Genomic_DNA"/>
</dbReference>
<dbReference type="Proteomes" id="UP000014803">
    <property type="component" value="Chromosome"/>
</dbReference>
<accession>S4XS62</accession>
<sequence length="322" mass="34909">MPAHAEPQAPPPAQAQPPTEAPVRPWHEGVSEERRQKAEQLFQEGRELHRNLLLADARAKYEQALSYWEHPELRLYLGRVLMRIGLPLLAHENLEKALRWGSGALARELEAEARAALGELLAHELAMIEIRCDEPGAAVLLDAKPWFVGPGVERRLVLPGEHIVTARKAGHYVVVKPVVALAGKRASGMVRLSADATLTERRWKAAWVPWSVVGAGAALGLLGGGLTWQASAHHEAAERKLQRDCGPKCPANDGSEYDQSILENRIAIGSFIAGGAALIAGGALVYMNRPRTYRTEDRGDVEVEIAPAVSSGAAGLSTRISF</sequence>
<evidence type="ECO:0008006" key="5">
    <source>
        <dbReference type="Google" id="ProtNLM"/>
    </source>
</evidence>
<protein>
    <recommendedName>
        <fullName evidence="5">PEGA domain-containing protein</fullName>
    </recommendedName>
</protein>
<dbReference type="PATRIC" id="fig|1254432.3.peg.3767"/>
<dbReference type="eggNOG" id="COG0457">
    <property type="taxonomic scope" value="Bacteria"/>
</dbReference>
<keyword evidence="2" id="KW-0472">Membrane</keyword>
<feature type="compositionally biased region" description="Basic and acidic residues" evidence="1">
    <location>
        <begin position="25"/>
        <end position="36"/>
    </location>
</feature>
<dbReference type="HOGENOM" id="CLU_052613_0_0_7"/>
<gene>
    <name evidence="3" type="ORF">SCE1572_16720</name>
</gene>
<feature type="transmembrane region" description="Helical" evidence="2">
    <location>
        <begin position="266"/>
        <end position="286"/>
    </location>
</feature>
<dbReference type="STRING" id="1254432.SCE1572_16720"/>
<dbReference type="SUPFAM" id="SSF48452">
    <property type="entry name" value="TPR-like"/>
    <property type="match status" value="1"/>
</dbReference>
<dbReference type="InterPro" id="IPR011990">
    <property type="entry name" value="TPR-like_helical_dom_sf"/>
</dbReference>
<feature type="region of interest" description="Disordered" evidence="1">
    <location>
        <begin position="1"/>
        <end position="36"/>
    </location>
</feature>
<name>S4XS62_SORCE</name>
<dbReference type="AlphaFoldDB" id="S4XS62"/>
<proteinExistence type="predicted"/>
<organism evidence="3 4">
    <name type="scientific">Sorangium cellulosum So0157-2</name>
    <dbReference type="NCBI Taxonomy" id="1254432"/>
    <lineage>
        <taxon>Bacteria</taxon>
        <taxon>Pseudomonadati</taxon>
        <taxon>Myxococcota</taxon>
        <taxon>Polyangia</taxon>
        <taxon>Polyangiales</taxon>
        <taxon>Polyangiaceae</taxon>
        <taxon>Sorangium</taxon>
    </lineage>
</organism>
<evidence type="ECO:0000313" key="4">
    <source>
        <dbReference type="Proteomes" id="UP000014803"/>
    </source>
</evidence>
<dbReference type="KEGG" id="scu:SCE1572_16720"/>
<reference evidence="3 4" key="1">
    <citation type="journal article" date="2013" name="Sci. Rep.">
        <title>Extraordinary expansion of a Sorangium cellulosum genome from an alkaline milieu.</title>
        <authorList>
            <person name="Han K."/>
            <person name="Li Z.F."/>
            <person name="Peng R."/>
            <person name="Zhu L.P."/>
            <person name="Zhou T."/>
            <person name="Wang L.G."/>
            <person name="Li S.G."/>
            <person name="Zhang X.B."/>
            <person name="Hu W."/>
            <person name="Wu Z.H."/>
            <person name="Qin N."/>
            <person name="Li Y.Z."/>
        </authorList>
    </citation>
    <scope>NUCLEOTIDE SEQUENCE [LARGE SCALE GENOMIC DNA]</scope>
    <source>
        <strain evidence="3 4">So0157-2</strain>
    </source>
</reference>
<keyword evidence="2" id="KW-0812">Transmembrane</keyword>
<dbReference type="Gene3D" id="1.25.40.10">
    <property type="entry name" value="Tetratricopeptide repeat domain"/>
    <property type="match status" value="1"/>
</dbReference>
<evidence type="ECO:0000256" key="1">
    <source>
        <dbReference type="SAM" id="MobiDB-lite"/>
    </source>
</evidence>